<evidence type="ECO:0000259" key="7">
    <source>
        <dbReference type="PROSITE" id="PS50975"/>
    </source>
</evidence>
<feature type="binding site" evidence="5">
    <location>
        <begin position="258"/>
        <end position="259"/>
    </location>
    <ligand>
        <name>ATP</name>
        <dbReference type="ChEBI" id="CHEBI:30616"/>
    </ligand>
</feature>
<keyword evidence="4 5" id="KW-0067">ATP-binding</keyword>
<name>S7UP19_9BACT</name>
<dbReference type="Pfam" id="PF17769">
    <property type="entry name" value="PurK_C"/>
    <property type="match status" value="1"/>
</dbReference>
<dbReference type="AlphaFoldDB" id="S7UP19"/>
<evidence type="ECO:0000256" key="5">
    <source>
        <dbReference type="HAMAP-Rule" id="MF_01928"/>
    </source>
</evidence>
<dbReference type="eggNOG" id="COG0026">
    <property type="taxonomic scope" value="Bacteria"/>
</dbReference>
<dbReference type="GO" id="GO:0034028">
    <property type="term" value="F:5-(carboxyamino)imidazole ribonucleotide synthase activity"/>
    <property type="evidence" value="ECO:0007669"/>
    <property type="project" value="UniProtKB-UniRule"/>
</dbReference>
<keyword evidence="9" id="KW-1185">Reference proteome</keyword>
<dbReference type="SUPFAM" id="SSF51246">
    <property type="entry name" value="Rudiment single hybrid motif"/>
    <property type="match status" value="1"/>
</dbReference>
<dbReference type="Gene3D" id="3.30.470.20">
    <property type="entry name" value="ATP-grasp fold, B domain"/>
    <property type="match status" value="1"/>
</dbReference>
<keyword evidence="2 5" id="KW-0547">Nucleotide-binding</keyword>
<dbReference type="FunFam" id="3.30.1490.20:FF:000015">
    <property type="entry name" value="N5-carboxyaminoimidazole ribonucleotide synthase"/>
    <property type="match status" value="1"/>
</dbReference>
<dbReference type="EMBL" id="ATHI01000018">
    <property type="protein sequence ID" value="EPR34073.1"/>
    <property type="molecule type" value="Genomic_DNA"/>
</dbReference>
<feature type="binding site" evidence="5">
    <location>
        <position position="141"/>
    </location>
    <ligand>
        <name>ATP</name>
        <dbReference type="ChEBI" id="CHEBI:30616"/>
    </ligand>
</feature>
<dbReference type="Proteomes" id="UP000014975">
    <property type="component" value="Unassembled WGS sequence"/>
</dbReference>
<dbReference type="InterPro" id="IPR005875">
    <property type="entry name" value="PurK"/>
</dbReference>
<feature type="binding site" evidence="5">
    <location>
        <position position="207"/>
    </location>
    <ligand>
        <name>ATP</name>
        <dbReference type="ChEBI" id="CHEBI:30616"/>
    </ligand>
</feature>
<protein>
    <recommendedName>
        <fullName evidence="5 6">N5-carboxyaminoimidazole ribonucleotide synthase</fullName>
        <shortName evidence="5 6">N5-CAIR synthase</shortName>
        <ecNumber evidence="5 6">6.3.4.18</ecNumber>
    </recommendedName>
    <alternativeName>
        <fullName evidence="5 6">5-(carboxyamino)imidazole ribonucleotide synthetase</fullName>
    </alternativeName>
</protein>
<dbReference type="Gene3D" id="3.40.50.20">
    <property type="match status" value="1"/>
</dbReference>
<feature type="binding site" evidence="5">
    <location>
        <position position="184"/>
    </location>
    <ligand>
        <name>ATP</name>
        <dbReference type="ChEBI" id="CHEBI:30616"/>
    </ligand>
</feature>
<dbReference type="PROSITE" id="PS50975">
    <property type="entry name" value="ATP_GRASP"/>
    <property type="match status" value="1"/>
</dbReference>
<dbReference type="STRING" id="1121439.dsat_2917"/>
<dbReference type="GO" id="GO:0004638">
    <property type="term" value="F:phosphoribosylaminoimidazole carboxylase activity"/>
    <property type="evidence" value="ECO:0007669"/>
    <property type="project" value="InterPro"/>
</dbReference>
<dbReference type="GO" id="GO:0006189">
    <property type="term" value="P:'de novo' IMP biosynthetic process"/>
    <property type="evidence" value="ECO:0007669"/>
    <property type="project" value="UniProtKB-UniRule"/>
</dbReference>
<dbReference type="UniPathway" id="UPA00074">
    <property type="reaction ID" value="UER00942"/>
</dbReference>
<feature type="binding site" evidence="5">
    <location>
        <position position="101"/>
    </location>
    <ligand>
        <name>ATP</name>
        <dbReference type="ChEBI" id="CHEBI:30616"/>
    </ligand>
</feature>
<comment type="function">
    <text evidence="5">Catalyzes the ATP-dependent conversion of 5-aminoimidazole ribonucleotide (AIR) and HCO(3)(-) to N5-carboxyaminoimidazole ribonucleotide (N5-CAIR).</text>
</comment>
<feature type="domain" description="ATP-grasp" evidence="7">
    <location>
        <begin position="105"/>
        <end position="288"/>
    </location>
</feature>
<dbReference type="InterPro" id="IPR013815">
    <property type="entry name" value="ATP_grasp_subdomain_1"/>
</dbReference>
<feature type="binding site" evidence="5">
    <location>
        <begin position="176"/>
        <end position="179"/>
    </location>
    <ligand>
        <name>ATP</name>
        <dbReference type="ChEBI" id="CHEBI:30616"/>
    </ligand>
</feature>
<evidence type="ECO:0000256" key="6">
    <source>
        <dbReference type="RuleBase" id="RU361200"/>
    </source>
</evidence>
<comment type="caution">
    <text evidence="8">The sequence shown here is derived from an EMBL/GenBank/DDBJ whole genome shotgun (WGS) entry which is preliminary data.</text>
</comment>
<dbReference type="SUPFAM" id="SSF56059">
    <property type="entry name" value="Glutathione synthetase ATP-binding domain-like"/>
    <property type="match status" value="1"/>
</dbReference>
<organism evidence="8 9">
    <name type="scientific">Alkalidesulfovibrio alkalitolerans DSM 16529</name>
    <dbReference type="NCBI Taxonomy" id="1121439"/>
    <lineage>
        <taxon>Bacteria</taxon>
        <taxon>Pseudomonadati</taxon>
        <taxon>Thermodesulfobacteriota</taxon>
        <taxon>Desulfovibrionia</taxon>
        <taxon>Desulfovibrionales</taxon>
        <taxon>Desulfovibrionaceae</taxon>
        <taxon>Alkalidesulfovibrio</taxon>
    </lineage>
</organism>
<dbReference type="NCBIfam" id="TIGR01161">
    <property type="entry name" value="purK"/>
    <property type="match status" value="1"/>
</dbReference>
<comment type="subunit">
    <text evidence="5 6">Homodimer.</text>
</comment>
<dbReference type="InterPro" id="IPR003135">
    <property type="entry name" value="ATP-grasp_carboxylate-amine"/>
</dbReference>
<keyword evidence="1 5" id="KW-0436">Ligase</keyword>
<dbReference type="EC" id="6.3.4.18" evidence="5 6"/>
<evidence type="ECO:0000256" key="1">
    <source>
        <dbReference type="ARBA" id="ARBA00022598"/>
    </source>
</evidence>
<dbReference type="Gene3D" id="3.30.1490.20">
    <property type="entry name" value="ATP-grasp fold, A domain"/>
    <property type="match status" value="1"/>
</dbReference>
<evidence type="ECO:0000313" key="9">
    <source>
        <dbReference type="Proteomes" id="UP000014975"/>
    </source>
</evidence>
<dbReference type="Pfam" id="PF02222">
    <property type="entry name" value="ATP-grasp"/>
    <property type="match status" value="1"/>
</dbReference>
<dbReference type="SUPFAM" id="SSF52440">
    <property type="entry name" value="PreATP-grasp domain"/>
    <property type="match status" value="1"/>
</dbReference>
<dbReference type="Pfam" id="PF22660">
    <property type="entry name" value="RS_preATP-grasp-like"/>
    <property type="match status" value="1"/>
</dbReference>
<dbReference type="PANTHER" id="PTHR11609:SF5">
    <property type="entry name" value="PHOSPHORIBOSYLAMINOIMIDAZOLE CARBOXYLASE"/>
    <property type="match status" value="1"/>
</dbReference>
<sequence length="372" mass="40414">MNCAVVGVLGGGQLARMMALAGLSLGLRFKFLDPSSAACAAPLGEFVASGYDDPDGLSRFASCADVVTYEFENVPQNALYFVRQRVSIFPPPEALAVASDRLKEKTLFRKLDIPTPPFAAVSSRADLDIAMESLGLPAVLKTRSQGYDGKGQFVLQRKNDADAAWRQMKGAASILERYVEFDREVSLLAVRSKHGEIAFYPLSENEHQKGILHISRSRPGDVMEAAAQKHVRRLMDHLDYVGLLALEFFQAGECLLANEMAPRVHNSGHWTIEGAATSQFENHLRAGLGLPLGSTAPRGHAAMVNIIGLPPVSEKVLAVPGAKLHLYGKEPLPGRKTGHVTLVESTENDLEDGLRKILYAVNREEQCAQCVA</sequence>
<dbReference type="NCBIfam" id="NF004679">
    <property type="entry name" value="PRK06019.1-5"/>
    <property type="match status" value="1"/>
</dbReference>
<dbReference type="NCBIfam" id="NF004676">
    <property type="entry name" value="PRK06019.1-2"/>
    <property type="match status" value="1"/>
</dbReference>
<dbReference type="PATRIC" id="fig|1121439.3.peg.1437"/>
<dbReference type="HAMAP" id="MF_01928">
    <property type="entry name" value="PurK"/>
    <property type="match status" value="1"/>
</dbReference>
<dbReference type="GO" id="GO:0046872">
    <property type="term" value="F:metal ion binding"/>
    <property type="evidence" value="ECO:0007669"/>
    <property type="project" value="InterPro"/>
</dbReference>
<dbReference type="InterPro" id="IPR011761">
    <property type="entry name" value="ATP-grasp"/>
</dbReference>
<dbReference type="PANTHER" id="PTHR11609">
    <property type="entry name" value="PURINE BIOSYNTHESIS PROTEIN 6/7, PUR6/7"/>
    <property type="match status" value="1"/>
</dbReference>
<dbReference type="InterPro" id="IPR040686">
    <property type="entry name" value="PurK_C"/>
</dbReference>
<comment type="pathway">
    <text evidence="5 6">Purine metabolism; IMP biosynthesis via de novo pathway; 5-amino-1-(5-phospho-D-ribosyl)imidazole-4-carboxylate from 5-amino-1-(5-phospho-D-ribosyl)imidazole (N5-CAIR route): step 1/2.</text>
</comment>
<dbReference type="InterPro" id="IPR016185">
    <property type="entry name" value="PreATP-grasp_dom_sf"/>
</dbReference>
<evidence type="ECO:0000256" key="4">
    <source>
        <dbReference type="ARBA" id="ARBA00022840"/>
    </source>
</evidence>
<dbReference type="GO" id="GO:0005829">
    <property type="term" value="C:cytosol"/>
    <property type="evidence" value="ECO:0007669"/>
    <property type="project" value="TreeGrafter"/>
</dbReference>
<dbReference type="GO" id="GO:0005524">
    <property type="term" value="F:ATP binding"/>
    <property type="evidence" value="ECO:0007669"/>
    <property type="project" value="UniProtKB-UniRule"/>
</dbReference>
<gene>
    <name evidence="5 6" type="primary">purK</name>
    <name evidence="8" type="ORF">dsat_2917</name>
</gene>
<dbReference type="InterPro" id="IPR011054">
    <property type="entry name" value="Rudment_hybrid_motif"/>
</dbReference>
<accession>S7UP19</accession>
<evidence type="ECO:0000256" key="2">
    <source>
        <dbReference type="ARBA" id="ARBA00022741"/>
    </source>
</evidence>
<dbReference type="InterPro" id="IPR054350">
    <property type="entry name" value="PurT/PurK_preATP-grasp"/>
</dbReference>
<comment type="catalytic activity">
    <reaction evidence="5 6">
        <text>5-amino-1-(5-phospho-beta-D-ribosyl)imidazole + hydrogencarbonate + ATP = 5-carboxyamino-1-(5-phospho-D-ribosyl)imidazole + ADP + phosphate + 2 H(+)</text>
        <dbReference type="Rhea" id="RHEA:19317"/>
        <dbReference type="ChEBI" id="CHEBI:15378"/>
        <dbReference type="ChEBI" id="CHEBI:17544"/>
        <dbReference type="ChEBI" id="CHEBI:30616"/>
        <dbReference type="ChEBI" id="CHEBI:43474"/>
        <dbReference type="ChEBI" id="CHEBI:58730"/>
        <dbReference type="ChEBI" id="CHEBI:137981"/>
        <dbReference type="ChEBI" id="CHEBI:456216"/>
        <dbReference type="EC" id="6.3.4.18"/>
    </reaction>
</comment>
<evidence type="ECO:0000256" key="3">
    <source>
        <dbReference type="ARBA" id="ARBA00022755"/>
    </source>
</evidence>
<evidence type="ECO:0000313" key="8">
    <source>
        <dbReference type="EMBL" id="EPR34073.1"/>
    </source>
</evidence>
<reference evidence="8 9" key="1">
    <citation type="journal article" date="2013" name="Genome Announc.">
        <title>Draft genome sequences for three mercury-methylating, sulfate-reducing bacteria.</title>
        <authorList>
            <person name="Brown S.D."/>
            <person name="Hurt R.A.Jr."/>
            <person name="Gilmour C.C."/>
            <person name="Elias D.A."/>
        </authorList>
    </citation>
    <scope>NUCLEOTIDE SEQUENCE [LARGE SCALE GENOMIC DNA]</scope>
    <source>
        <strain evidence="8 9">DSM 16529</strain>
    </source>
</reference>
<dbReference type="RefSeq" id="WP_020886882.1">
    <property type="nucleotide sequence ID" value="NZ_ATHI01000018.1"/>
</dbReference>
<comment type="similarity">
    <text evidence="5 6">Belongs to the PurK/PurT family.</text>
</comment>
<keyword evidence="3 5" id="KW-0658">Purine biosynthesis</keyword>
<feature type="binding site" evidence="5">
    <location>
        <begin position="146"/>
        <end position="152"/>
    </location>
    <ligand>
        <name>ATP</name>
        <dbReference type="ChEBI" id="CHEBI:30616"/>
    </ligand>
</feature>
<proteinExistence type="inferred from homology"/>
<comment type="function">
    <text evidence="6">Catalyzes the ATP-dependent conversion of 5-aminoimidazole ribonucleotide (AIR) and HCO(3)- to N5-carboxyaminoimidazole ribonucleotide (N5-CAIR).</text>
</comment>
<dbReference type="OrthoDB" id="9804625at2"/>